<protein>
    <submittedName>
        <fullName evidence="1">SMP-30/gluconolactonase/LRE family protein</fullName>
    </submittedName>
</protein>
<accession>A0ABW1ZDS1</accession>
<evidence type="ECO:0000313" key="2">
    <source>
        <dbReference type="Proteomes" id="UP001596391"/>
    </source>
</evidence>
<dbReference type="SUPFAM" id="SSF63829">
    <property type="entry name" value="Calcium-dependent phosphotriesterase"/>
    <property type="match status" value="1"/>
</dbReference>
<sequence>MSLLSSIRTSTPLPRLDSLSPQAAIPGGFFEVRGEHLVLQTNDGPQMPLAFFGQLAASLDMVRPSRLLARVPEGAISSDFTLRTSRDASNHGAASNALFANIGVPMAENLHLISNPCVDRDGNLYAMVSGPRGERVPVSIYRIDRDLQIRPFVRDLLNISALALGPSGDLFASSRAEGTVYRITPEGAISTFAEGMGVATGLAFDREGNLFVGDRSGTIFKINSTGEIFVFATLEPSVAAYHLCFRDDGTLLVTAPTTTSNQSIFAIAPDGSTSTFFSGLGRPQGMALDVDGNLYVAAALHGTRGIVRITPSKQAELFISGNDLVGLCFIEDGTVALATNNTLFYLDLGIEGRPLVGTGA</sequence>
<name>A0ABW1ZDS1_9BACT</name>
<proteinExistence type="predicted"/>
<dbReference type="InterPro" id="IPR051262">
    <property type="entry name" value="SMP-30/CGR1_Lactonase"/>
</dbReference>
<dbReference type="InterPro" id="IPR011042">
    <property type="entry name" value="6-blade_b-propeller_TolB-like"/>
</dbReference>
<dbReference type="RefSeq" id="WP_263371058.1">
    <property type="nucleotide sequence ID" value="NZ_JAGSYD010000002.1"/>
</dbReference>
<evidence type="ECO:0000313" key="1">
    <source>
        <dbReference type="EMBL" id="MFC6647008.1"/>
    </source>
</evidence>
<reference evidence="2" key="1">
    <citation type="journal article" date="2019" name="Int. J. Syst. Evol. Microbiol.">
        <title>The Global Catalogue of Microorganisms (GCM) 10K type strain sequencing project: providing services to taxonomists for standard genome sequencing and annotation.</title>
        <authorList>
            <consortium name="The Broad Institute Genomics Platform"/>
            <consortium name="The Broad Institute Genome Sequencing Center for Infectious Disease"/>
            <person name="Wu L."/>
            <person name="Ma J."/>
        </authorList>
    </citation>
    <scope>NUCLEOTIDE SEQUENCE [LARGE SCALE GENOMIC DNA]</scope>
    <source>
        <strain evidence="2">CGMCC 1.16026</strain>
    </source>
</reference>
<dbReference type="Gene3D" id="2.120.10.30">
    <property type="entry name" value="TolB, C-terminal domain"/>
    <property type="match status" value="1"/>
</dbReference>
<keyword evidence="2" id="KW-1185">Reference proteome</keyword>
<dbReference type="PANTHER" id="PTHR47572:SF4">
    <property type="entry name" value="LACTONASE DRP35"/>
    <property type="match status" value="1"/>
</dbReference>
<comment type="caution">
    <text evidence="1">The sequence shown here is derived from an EMBL/GenBank/DDBJ whole genome shotgun (WGS) entry which is preliminary data.</text>
</comment>
<dbReference type="EMBL" id="JBHSWI010000001">
    <property type="protein sequence ID" value="MFC6647008.1"/>
    <property type="molecule type" value="Genomic_DNA"/>
</dbReference>
<gene>
    <name evidence="1" type="ORF">ACFQBQ_15770</name>
</gene>
<dbReference type="PANTHER" id="PTHR47572">
    <property type="entry name" value="LIPOPROTEIN-RELATED"/>
    <property type="match status" value="1"/>
</dbReference>
<organism evidence="1 2">
    <name type="scientific">Granulicella cerasi</name>
    <dbReference type="NCBI Taxonomy" id="741063"/>
    <lineage>
        <taxon>Bacteria</taxon>
        <taxon>Pseudomonadati</taxon>
        <taxon>Acidobacteriota</taxon>
        <taxon>Terriglobia</taxon>
        <taxon>Terriglobales</taxon>
        <taxon>Acidobacteriaceae</taxon>
        <taxon>Granulicella</taxon>
    </lineage>
</organism>
<dbReference type="Proteomes" id="UP001596391">
    <property type="component" value="Unassembled WGS sequence"/>
</dbReference>